<name>A0A1C3RHV6_9PROT</name>
<feature type="binding site" evidence="2">
    <location>
        <position position="40"/>
    </location>
    <ligand>
        <name>Fe cation</name>
        <dbReference type="ChEBI" id="CHEBI:24875"/>
        <label>1</label>
    </ligand>
</feature>
<feature type="binding site" evidence="2">
    <location>
        <position position="39"/>
    </location>
    <ligand>
        <name>Fe cation</name>
        <dbReference type="ChEBI" id="CHEBI:24875"/>
        <label>2</label>
    </ligand>
</feature>
<reference evidence="3 4" key="1">
    <citation type="submission" date="2016-07" db="EMBL/GenBank/DDBJ databases">
        <authorList>
            <person name="Lefevre C.T."/>
        </authorList>
    </citation>
    <scope>NUCLEOTIDE SEQUENCE [LARGE SCALE GENOMIC DNA]</scope>
    <source>
        <strain evidence="3">PR1</strain>
    </source>
</reference>
<evidence type="ECO:0000256" key="1">
    <source>
        <dbReference type="PIRSR" id="PIRSR004789-50"/>
    </source>
</evidence>
<feature type="active site" description="Proton donor" evidence="1">
    <location>
        <position position="68"/>
    </location>
</feature>
<dbReference type="STRING" id="1867952.MTBPR1_30162"/>
<dbReference type="GO" id="GO:0004113">
    <property type="term" value="F:2',3'-cyclic-nucleotide 3'-phosphodiesterase activity"/>
    <property type="evidence" value="ECO:0007669"/>
    <property type="project" value="TreeGrafter"/>
</dbReference>
<organism evidence="3 4">
    <name type="scientific">Candidatus Terasakiella magnetica</name>
    <dbReference type="NCBI Taxonomy" id="1867952"/>
    <lineage>
        <taxon>Bacteria</taxon>
        <taxon>Pseudomonadati</taxon>
        <taxon>Pseudomonadota</taxon>
        <taxon>Alphaproteobacteria</taxon>
        <taxon>Rhodospirillales</taxon>
        <taxon>Terasakiellaceae</taxon>
        <taxon>Terasakiella</taxon>
    </lineage>
</organism>
<dbReference type="AlphaFoldDB" id="A0A1C3RHV6"/>
<protein>
    <recommendedName>
        <fullName evidence="5">Metallophosphoesterase</fullName>
    </recommendedName>
</protein>
<dbReference type="InterPro" id="IPR029052">
    <property type="entry name" value="Metallo-depent_PP-like"/>
</dbReference>
<gene>
    <name evidence="3" type="ORF">MTBPR1_30162</name>
</gene>
<dbReference type="Pfam" id="PF13277">
    <property type="entry name" value="YmdB"/>
    <property type="match status" value="1"/>
</dbReference>
<evidence type="ECO:0000313" key="4">
    <source>
        <dbReference type="Proteomes" id="UP000231658"/>
    </source>
</evidence>
<evidence type="ECO:0000313" key="3">
    <source>
        <dbReference type="EMBL" id="SCA56792.1"/>
    </source>
</evidence>
<feature type="binding site" evidence="2">
    <location>
        <position position="39"/>
    </location>
    <ligand>
        <name>Fe cation</name>
        <dbReference type="ChEBI" id="CHEBI:24875"/>
        <label>1</label>
    </ligand>
</feature>
<dbReference type="PIRSF" id="PIRSF004789">
    <property type="entry name" value="DR1281"/>
    <property type="match status" value="1"/>
</dbReference>
<dbReference type="RefSeq" id="WP_069188858.1">
    <property type="nucleotide sequence ID" value="NZ_FLYE01000023.1"/>
</dbReference>
<dbReference type="NCBIfam" id="TIGR00282">
    <property type="entry name" value="TIGR00282 family metallophosphoesterase"/>
    <property type="match status" value="1"/>
</dbReference>
<evidence type="ECO:0008006" key="5">
    <source>
        <dbReference type="Google" id="ProtNLM"/>
    </source>
</evidence>
<dbReference type="InterPro" id="IPR005235">
    <property type="entry name" value="YmdB-like"/>
</dbReference>
<feature type="binding site" evidence="2">
    <location>
        <position position="8"/>
    </location>
    <ligand>
        <name>Fe cation</name>
        <dbReference type="ChEBI" id="CHEBI:24875"/>
        <label>1</label>
    </ligand>
</feature>
<feature type="binding site" evidence="2">
    <location>
        <position position="178"/>
    </location>
    <ligand>
        <name>Fe cation</name>
        <dbReference type="ChEBI" id="CHEBI:24875"/>
        <label>2</label>
    </ligand>
</feature>
<feature type="binding site" evidence="2">
    <location>
        <position position="153"/>
    </location>
    <ligand>
        <name>Fe cation</name>
        <dbReference type="ChEBI" id="CHEBI:24875"/>
        <label>2</label>
    </ligand>
</feature>
<dbReference type="PANTHER" id="PTHR36303:SF1">
    <property type="entry name" value="2',3'-CYCLIC-NUCLEOTIDE 2'-PHOSPHODIESTERASE"/>
    <property type="match status" value="1"/>
</dbReference>
<dbReference type="OrthoDB" id="9801109at2"/>
<dbReference type="Gene3D" id="3.60.21.10">
    <property type="match status" value="1"/>
</dbReference>
<dbReference type="Proteomes" id="UP000231658">
    <property type="component" value="Unassembled WGS sequence"/>
</dbReference>
<keyword evidence="2" id="KW-0479">Metal-binding</keyword>
<evidence type="ECO:0000256" key="2">
    <source>
        <dbReference type="PIRSR" id="PIRSR004789-51"/>
    </source>
</evidence>
<dbReference type="SUPFAM" id="SSF56300">
    <property type="entry name" value="Metallo-dependent phosphatases"/>
    <property type="match status" value="1"/>
</dbReference>
<keyword evidence="4" id="KW-1185">Reference proteome</keyword>
<dbReference type="GO" id="GO:0046872">
    <property type="term" value="F:metal ion binding"/>
    <property type="evidence" value="ECO:0007669"/>
    <property type="project" value="UniProtKB-KW"/>
</dbReference>
<dbReference type="PANTHER" id="PTHR36303">
    <property type="entry name" value="2',3'-CYCLIC-NUCLEOTIDE 2'-PHOSPHODIESTERASE"/>
    <property type="match status" value="1"/>
</dbReference>
<accession>A0A1C3RHV6</accession>
<sequence>MRFMYCGDVMGKSGRKAILDGVPQLRERLGLDFVIVNGENSAHGFGITRKICDAFYDVGVDVITTGNHAWDQREVMNFIDDEPRLLRPLNYPEGTPGRGINVYELADGRKFFVAQVMGRLFMDPLDDPFSMISAVLDKHVLGKDIHAGLVDIHAEATSEKMAMGQYLDGRVSLVAGTHSHIPTADAQILPQGTAYQTDVGMCGDYDSVIGMEKTVPIERFTKKISGRLSPAEGPATLCAVFVETDDKTGLATRVSPVRIGGRLIEIVPEG</sequence>
<dbReference type="CDD" id="cd07382">
    <property type="entry name" value="MPP_DR1281"/>
    <property type="match status" value="1"/>
</dbReference>
<proteinExistence type="predicted"/>
<feature type="binding site" evidence="2">
    <location>
        <position position="67"/>
    </location>
    <ligand>
        <name>Fe cation</name>
        <dbReference type="ChEBI" id="CHEBI:24875"/>
        <label>2</label>
    </ligand>
</feature>
<feature type="binding site" evidence="2">
    <location>
        <position position="180"/>
    </location>
    <ligand>
        <name>Fe cation</name>
        <dbReference type="ChEBI" id="CHEBI:24875"/>
        <label>1</label>
    </ligand>
</feature>
<dbReference type="EMBL" id="FLYE01000023">
    <property type="protein sequence ID" value="SCA56792.1"/>
    <property type="molecule type" value="Genomic_DNA"/>
</dbReference>